<dbReference type="RefSeq" id="WP_143526032.1">
    <property type="nucleotide sequence ID" value="NZ_FTOQ01000001.1"/>
</dbReference>
<feature type="region of interest" description="Disordered" evidence="1">
    <location>
        <begin position="34"/>
        <end position="60"/>
    </location>
</feature>
<gene>
    <name evidence="4" type="ORF">SAMN05421759_101215</name>
</gene>
<dbReference type="AlphaFoldDB" id="A0A1N7JTU0"/>
<dbReference type="EMBL" id="FTOQ01000001">
    <property type="protein sequence ID" value="SIS52646.1"/>
    <property type="molecule type" value="Genomic_DNA"/>
</dbReference>
<keyword evidence="2" id="KW-0732">Signal</keyword>
<reference evidence="5" key="1">
    <citation type="submission" date="2017-01" db="EMBL/GenBank/DDBJ databases">
        <authorList>
            <person name="Varghese N."/>
            <person name="Submissions S."/>
        </authorList>
    </citation>
    <scope>NUCLEOTIDE SEQUENCE [LARGE SCALE GENOMIC DNA]</scope>
    <source>
        <strain evidence="5">DSM 29430</strain>
    </source>
</reference>
<organism evidence="4 5">
    <name type="scientific">Roseivivax lentus</name>
    <dbReference type="NCBI Taxonomy" id="633194"/>
    <lineage>
        <taxon>Bacteria</taxon>
        <taxon>Pseudomonadati</taxon>
        <taxon>Pseudomonadota</taxon>
        <taxon>Alphaproteobacteria</taxon>
        <taxon>Rhodobacterales</taxon>
        <taxon>Roseobacteraceae</taxon>
        <taxon>Roseivivax</taxon>
    </lineage>
</organism>
<dbReference type="InterPro" id="IPR009683">
    <property type="entry name" value="Extensin-like_C"/>
</dbReference>
<feature type="signal peptide" evidence="2">
    <location>
        <begin position="1"/>
        <end position="19"/>
    </location>
</feature>
<evidence type="ECO:0000313" key="5">
    <source>
        <dbReference type="Proteomes" id="UP000186684"/>
    </source>
</evidence>
<feature type="chain" id="PRO_5013292256" evidence="2">
    <location>
        <begin position="20"/>
        <end position="311"/>
    </location>
</feature>
<protein>
    <submittedName>
        <fullName evidence="4">Uncharacterized conserved protein</fullName>
    </submittedName>
</protein>
<sequence>MRQVAAILLAWILALPVLAAPDASLRPVARAAAEASLPAPPLATPGTSRPETRPEARPAVGTDAAEAIIASELRDRFARLEPIPRAEPLAEFPGYEGRNIRAFAQASRLAVATTLRPAQRTQSLVQKAMARQRERDRGALCGDPDIQGEYVGYVPGRIRGCGIEDAVEVRAIDGVRLSQPALLHCSTARATKAWLNRAARPAVGNVGGGISGLRVAAHYACRTRNNQPGAKISEHGKGRAIDISAIQLRDGSQMVVLGGYRSANQGPILRRMYKGACGIFGTTLGPDSDRFHQDHFHFDTAQYRSGSYCGP</sequence>
<dbReference type="OrthoDB" id="9809788at2"/>
<keyword evidence="5" id="KW-1185">Reference proteome</keyword>
<dbReference type="STRING" id="633194.SAMN05421759_101215"/>
<dbReference type="Proteomes" id="UP000186684">
    <property type="component" value="Unassembled WGS sequence"/>
</dbReference>
<dbReference type="Pfam" id="PF06904">
    <property type="entry name" value="Extensin-like_C"/>
    <property type="match status" value="1"/>
</dbReference>
<evidence type="ECO:0000313" key="4">
    <source>
        <dbReference type="EMBL" id="SIS52646.1"/>
    </source>
</evidence>
<feature type="domain" description="Extensin-like C-terminal" evidence="3">
    <location>
        <begin position="159"/>
        <end position="309"/>
    </location>
</feature>
<name>A0A1N7JTU0_9RHOB</name>
<evidence type="ECO:0000256" key="1">
    <source>
        <dbReference type="SAM" id="MobiDB-lite"/>
    </source>
</evidence>
<accession>A0A1N7JTU0</accession>
<evidence type="ECO:0000256" key="2">
    <source>
        <dbReference type="SAM" id="SignalP"/>
    </source>
</evidence>
<evidence type="ECO:0000259" key="3">
    <source>
        <dbReference type="Pfam" id="PF06904"/>
    </source>
</evidence>
<proteinExistence type="predicted"/>